<dbReference type="GO" id="GO:0015074">
    <property type="term" value="P:DNA integration"/>
    <property type="evidence" value="ECO:0007669"/>
    <property type="project" value="UniProtKB-KW"/>
</dbReference>
<dbReference type="AlphaFoldDB" id="A0A450Y3P3"/>
<dbReference type="Gene3D" id="1.10.150.130">
    <property type="match status" value="1"/>
</dbReference>
<dbReference type="InterPro" id="IPR050090">
    <property type="entry name" value="Tyrosine_recombinase_XerCD"/>
</dbReference>
<keyword evidence="3" id="KW-0233">DNA recombination</keyword>
<feature type="domain" description="Tyr recombinase" evidence="4">
    <location>
        <begin position="153"/>
        <end position="320"/>
    </location>
</feature>
<dbReference type="EMBL" id="CAADFQ010000192">
    <property type="protein sequence ID" value="VFK36072.1"/>
    <property type="molecule type" value="Genomic_DNA"/>
</dbReference>
<evidence type="ECO:0000313" key="6">
    <source>
        <dbReference type="EMBL" id="VFK36072.1"/>
    </source>
</evidence>
<dbReference type="Gene3D" id="1.10.443.10">
    <property type="entry name" value="Intergrase catalytic core"/>
    <property type="match status" value="1"/>
</dbReference>
<evidence type="ECO:0000256" key="2">
    <source>
        <dbReference type="ARBA" id="ARBA00023125"/>
    </source>
</evidence>
<dbReference type="Pfam" id="PF00589">
    <property type="entry name" value="Phage_integrase"/>
    <property type="match status" value="1"/>
</dbReference>
<dbReference type="EMBL" id="CAADGH010000189">
    <property type="protein sequence ID" value="VFK77623.1"/>
    <property type="molecule type" value="Genomic_DNA"/>
</dbReference>
<dbReference type="PANTHER" id="PTHR30349:SF94">
    <property type="entry name" value="INTEGRASE_RECOMBINASE HI_1414-RELATED"/>
    <property type="match status" value="1"/>
</dbReference>
<evidence type="ECO:0000259" key="4">
    <source>
        <dbReference type="PROSITE" id="PS51898"/>
    </source>
</evidence>
<dbReference type="InterPro" id="IPR002104">
    <property type="entry name" value="Integrase_catalytic"/>
</dbReference>
<dbReference type="CDD" id="cd00796">
    <property type="entry name" value="INT_Rci_Hp1_C"/>
    <property type="match status" value="1"/>
</dbReference>
<evidence type="ECO:0000256" key="3">
    <source>
        <dbReference type="ARBA" id="ARBA00023172"/>
    </source>
</evidence>
<reference evidence="6" key="1">
    <citation type="submission" date="2019-02" db="EMBL/GenBank/DDBJ databases">
        <authorList>
            <person name="Gruber-Vodicka R. H."/>
            <person name="Seah K. B. B."/>
        </authorList>
    </citation>
    <scope>NUCLEOTIDE SEQUENCE</scope>
    <source>
        <strain evidence="5">BECK_BZ197</strain>
        <strain evidence="7">BECK_BZ198</strain>
        <strain evidence="6">BECK_BZ199</strain>
    </source>
</reference>
<protein>
    <submittedName>
        <fullName evidence="6">Phage integrase family protein</fullName>
    </submittedName>
</protein>
<evidence type="ECO:0000256" key="1">
    <source>
        <dbReference type="ARBA" id="ARBA00022908"/>
    </source>
</evidence>
<organism evidence="6">
    <name type="scientific">Candidatus Kentrum sp. MB</name>
    <dbReference type="NCBI Taxonomy" id="2138164"/>
    <lineage>
        <taxon>Bacteria</taxon>
        <taxon>Pseudomonadati</taxon>
        <taxon>Pseudomonadota</taxon>
        <taxon>Gammaproteobacteria</taxon>
        <taxon>Candidatus Kentrum</taxon>
    </lineage>
</organism>
<sequence>MAAFRKIGTRHRADVCCKGQRRSRTFRTKAEAKQWALETEIELESGKKYIGTKTVADLLDRYVREVSVKKRGYLPEKRRIRRLRLDSLATVQLSLLSPSHVTAWREKRLTEISSGSVLKGWNLLHHVFNTAARKWEWLDKNPMTTVKRPAPNPPRTRLVADREVELMIYGAGYSRESAPETIAARMCAAWLFALETAMRAGEIVGIRPEDDRQRYVHLPTTKNGNPRDVPLSKEARRLLDQVKGDFRLTSNQIDRSFRRVRDRVGIDGLTFHDSRATALTRLSGVLDVLDLAKVSGHKDLRILLNTYYRVTADDLADKINRGAPPD</sequence>
<dbReference type="InterPro" id="IPR013762">
    <property type="entry name" value="Integrase-like_cat_sf"/>
</dbReference>
<keyword evidence="1" id="KW-0229">DNA integration</keyword>
<dbReference type="PANTHER" id="PTHR30349">
    <property type="entry name" value="PHAGE INTEGRASE-RELATED"/>
    <property type="match status" value="1"/>
</dbReference>
<dbReference type="GO" id="GO:0003677">
    <property type="term" value="F:DNA binding"/>
    <property type="evidence" value="ECO:0007669"/>
    <property type="project" value="UniProtKB-KW"/>
</dbReference>
<dbReference type="PROSITE" id="PS51898">
    <property type="entry name" value="TYR_RECOMBINASE"/>
    <property type="match status" value="1"/>
</dbReference>
<dbReference type="GO" id="GO:0006310">
    <property type="term" value="P:DNA recombination"/>
    <property type="evidence" value="ECO:0007669"/>
    <property type="project" value="UniProtKB-KW"/>
</dbReference>
<gene>
    <name evidence="5" type="ORF">BECKMB1821G_GA0114241_11771</name>
    <name evidence="7" type="ORF">BECKMB1821H_GA0114242_11892</name>
    <name evidence="6" type="ORF">BECKMB1821I_GA0114274_11921</name>
</gene>
<keyword evidence="2" id="KW-0238">DNA-binding</keyword>
<accession>A0A450Y3P3</accession>
<name>A0A450Y3P3_9GAMM</name>
<dbReference type="InterPro" id="IPR010998">
    <property type="entry name" value="Integrase_recombinase_N"/>
</dbReference>
<dbReference type="EMBL" id="CAADFO010000177">
    <property type="protein sequence ID" value="VFK33706.1"/>
    <property type="molecule type" value="Genomic_DNA"/>
</dbReference>
<dbReference type="InterPro" id="IPR011010">
    <property type="entry name" value="DNA_brk_join_enz"/>
</dbReference>
<proteinExistence type="predicted"/>
<evidence type="ECO:0000313" key="5">
    <source>
        <dbReference type="EMBL" id="VFK33706.1"/>
    </source>
</evidence>
<evidence type="ECO:0000313" key="7">
    <source>
        <dbReference type="EMBL" id="VFK77623.1"/>
    </source>
</evidence>
<dbReference type="SUPFAM" id="SSF56349">
    <property type="entry name" value="DNA breaking-rejoining enzymes"/>
    <property type="match status" value="1"/>
</dbReference>